<evidence type="ECO:0000256" key="1">
    <source>
        <dbReference type="ARBA" id="ARBA00022475"/>
    </source>
</evidence>
<dbReference type="SUPFAM" id="SSF53850">
    <property type="entry name" value="Periplasmic binding protein-like II"/>
    <property type="match status" value="1"/>
</dbReference>
<dbReference type="Proteomes" id="UP000295636">
    <property type="component" value="Unassembled WGS sequence"/>
</dbReference>
<dbReference type="EMBL" id="SMRT01000003">
    <property type="protein sequence ID" value="TDF98673.1"/>
    <property type="molecule type" value="Genomic_DNA"/>
</dbReference>
<evidence type="ECO:0000256" key="7">
    <source>
        <dbReference type="SAM" id="SignalP"/>
    </source>
</evidence>
<feature type="signal peptide" evidence="7">
    <location>
        <begin position="1"/>
        <end position="21"/>
    </location>
</feature>
<feature type="chain" id="PRO_5038795092" evidence="7">
    <location>
        <begin position="22"/>
        <end position="546"/>
    </location>
</feature>
<dbReference type="Pfam" id="PF13416">
    <property type="entry name" value="SBP_bac_8"/>
    <property type="match status" value="1"/>
</dbReference>
<evidence type="ECO:0000313" key="8">
    <source>
        <dbReference type="EMBL" id="TDF98673.1"/>
    </source>
</evidence>
<evidence type="ECO:0000256" key="3">
    <source>
        <dbReference type="ARBA" id="ARBA00023136"/>
    </source>
</evidence>
<dbReference type="PANTHER" id="PTHR43649:SF33">
    <property type="entry name" value="POLYGALACTURONAN_RHAMNOGALACTURONAN-BINDING PROTEIN YTCQ"/>
    <property type="match status" value="1"/>
</dbReference>
<keyword evidence="1" id="KW-1003">Cell membrane</keyword>
<sequence length="546" mass="60835">MGKKWIMTSLATALCGTLVLGGCSSSTKEGTSATSNSAAKEAKKPGEKYDPPVMMTTARGVDSSLKFRDGETIANNVHTRWAKEKLGIDIKYLWTVPAEQNGFENKLRLSLAANEPLPDVITVPNLLVAGELMDSGKVMDIKEAFDKYASPRLKKIYSDFPELWQLVDRKGKKMGLPLTSGGDGGDPVLWIRQDWLDKLGLKKPENLDEMETVMKAFVTNKPDGKETAGLSFYMQGGIEQAMTWIFGAYGDYMPRSWNKAPDGSLVYGSLQPNVKQGLAKLQDWFKKGYLDKEVGLMDALKAAEAFNSGRAGMIAGQFHSPLGRINIDKIKGAQMKPFAYPAGPNNKRGHRASNLYANIALFNKDFKHIDAFFYYYDTLHGNVLGDKSSEFYNCYFEGYECVVKNGVADFKDIPGGAMSARLYTINQPEIPLIQNTIRKKLFEGKAPESGYEIRTKGLGDLTVEAGAYVLDTRPFRVSDQFMTAPTKTMLSRMAQLQKIEDEYFTKIIYGELPVDAFDKFVKEWKDGGGEQITKEVNEWYNSVTKK</sequence>
<feature type="compositionally biased region" description="Basic and acidic residues" evidence="6">
    <location>
        <begin position="40"/>
        <end position="50"/>
    </location>
</feature>
<proteinExistence type="predicted"/>
<organism evidence="8 9">
    <name type="scientific">Paenibacillus piri</name>
    <dbReference type="NCBI Taxonomy" id="2547395"/>
    <lineage>
        <taxon>Bacteria</taxon>
        <taxon>Bacillati</taxon>
        <taxon>Bacillota</taxon>
        <taxon>Bacilli</taxon>
        <taxon>Bacillales</taxon>
        <taxon>Paenibacillaceae</taxon>
        <taxon>Paenibacillus</taxon>
    </lineage>
</organism>
<dbReference type="InterPro" id="IPR050490">
    <property type="entry name" value="Bact_solute-bd_prot1"/>
</dbReference>
<name>A0A4R5KS54_9BACL</name>
<reference evidence="8 9" key="1">
    <citation type="submission" date="2019-03" db="EMBL/GenBank/DDBJ databases">
        <title>This is whole genome sequence of Paenibacillus sp MS74 strain.</title>
        <authorList>
            <person name="Trinh H.N."/>
        </authorList>
    </citation>
    <scope>NUCLEOTIDE SEQUENCE [LARGE SCALE GENOMIC DNA]</scope>
    <source>
        <strain evidence="8 9">MS74</strain>
    </source>
</reference>
<evidence type="ECO:0000256" key="4">
    <source>
        <dbReference type="ARBA" id="ARBA00023139"/>
    </source>
</evidence>
<gene>
    <name evidence="8" type="ORF">E1757_09050</name>
</gene>
<comment type="caution">
    <text evidence="8">The sequence shown here is derived from an EMBL/GenBank/DDBJ whole genome shotgun (WGS) entry which is preliminary data.</text>
</comment>
<keyword evidence="9" id="KW-1185">Reference proteome</keyword>
<dbReference type="AlphaFoldDB" id="A0A4R5KS54"/>
<accession>A0A4R5KS54</accession>
<protein>
    <submittedName>
        <fullName evidence="8">Extracellular solute-binding protein</fullName>
    </submittedName>
</protein>
<evidence type="ECO:0000256" key="2">
    <source>
        <dbReference type="ARBA" id="ARBA00022729"/>
    </source>
</evidence>
<dbReference type="Gene3D" id="3.40.190.10">
    <property type="entry name" value="Periplasmic binding protein-like II"/>
    <property type="match status" value="3"/>
</dbReference>
<feature type="compositionally biased region" description="Polar residues" evidence="6">
    <location>
        <begin position="26"/>
        <end position="38"/>
    </location>
</feature>
<feature type="region of interest" description="Disordered" evidence="6">
    <location>
        <begin position="26"/>
        <end position="50"/>
    </location>
</feature>
<dbReference type="InterPro" id="IPR006059">
    <property type="entry name" value="SBP"/>
</dbReference>
<keyword evidence="4" id="KW-0564">Palmitate</keyword>
<keyword evidence="3" id="KW-0472">Membrane</keyword>
<evidence type="ECO:0000256" key="6">
    <source>
        <dbReference type="SAM" id="MobiDB-lite"/>
    </source>
</evidence>
<evidence type="ECO:0000256" key="5">
    <source>
        <dbReference type="ARBA" id="ARBA00023288"/>
    </source>
</evidence>
<dbReference type="PANTHER" id="PTHR43649">
    <property type="entry name" value="ARABINOSE-BINDING PROTEIN-RELATED"/>
    <property type="match status" value="1"/>
</dbReference>
<evidence type="ECO:0000313" key="9">
    <source>
        <dbReference type="Proteomes" id="UP000295636"/>
    </source>
</evidence>
<keyword evidence="5" id="KW-0449">Lipoprotein</keyword>
<dbReference type="OrthoDB" id="9787283at2"/>
<dbReference type="RefSeq" id="WP_133226949.1">
    <property type="nucleotide sequence ID" value="NZ_SMRT01000003.1"/>
</dbReference>
<dbReference type="PROSITE" id="PS51257">
    <property type="entry name" value="PROKAR_LIPOPROTEIN"/>
    <property type="match status" value="1"/>
</dbReference>
<keyword evidence="2 7" id="KW-0732">Signal</keyword>